<evidence type="ECO:0000256" key="3">
    <source>
        <dbReference type="ARBA" id="ARBA00022964"/>
    </source>
</evidence>
<proteinExistence type="predicted"/>
<dbReference type="InterPro" id="IPR037120">
    <property type="entry name" value="Haem_peroxidase_sf_animal"/>
</dbReference>
<dbReference type="OrthoDB" id="823504at2759"/>
<protein>
    <recommendedName>
        <fullName evidence="10">Heme peroxidase</fullName>
    </recommendedName>
</protein>
<dbReference type="PROSITE" id="PS50292">
    <property type="entry name" value="PEROXIDASE_3"/>
    <property type="match status" value="1"/>
</dbReference>
<keyword evidence="5 6" id="KW-0408">Iron</keyword>
<dbReference type="InterPro" id="IPR010255">
    <property type="entry name" value="Haem_peroxidase_sf"/>
</dbReference>
<dbReference type="Proteomes" id="UP000053257">
    <property type="component" value="Unassembled WGS sequence"/>
</dbReference>
<dbReference type="GO" id="GO:0006979">
    <property type="term" value="P:response to oxidative stress"/>
    <property type="evidence" value="ECO:0007669"/>
    <property type="project" value="InterPro"/>
</dbReference>
<gene>
    <name evidence="8" type="ORF">PHLGIDRAFT_91744</name>
</gene>
<keyword evidence="2 6" id="KW-0479">Metal-binding</keyword>
<dbReference type="Pfam" id="PF03098">
    <property type="entry name" value="An_peroxidase"/>
    <property type="match status" value="1"/>
</dbReference>
<keyword evidence="9" id="KW-1185">Reference proteome</keyword>
<feature type="non-terminal residue" evidence="8">
    <location>
        <position position="862"/>
    </location>
</feature>
<dbReference type="HOGENOM" id="CLU_002329_2_1_1"/>
<dbReference type="EMBL" id="KN840535">
    <property type="protein sequence ID" value="KIP05732.1"/>
    <property type="molecule type" value="Genomic_DNA"/>
</dbReference>
<dbReference type="STRING" id="745531.A0A0C3S5Q0"/>
<evidence type="ECO:0000256" key="2">
    <source>
        <dbReference type="ARBA" id="ARBA00022723"/>
    </source>
</evidence>
<sequence>MGNSVSALKRDIDDARALRADALDVTPPNEDGRRPRPRTPLGTVVAFNDNVYHELSDLYDDFRNAWTGQGQDDRHLLLEKVLTWMAKNSHRPIEHKLESIVIGLLYKDLPHPPAGYLSLPDEHVVNRSLQKVPYAFRSADGSDYNVLWPSLGKAGLPYARTVSSTHPLPASSLPDPSLVFDMLLKRDKFEPHPAGVSSLFFAFADLVIHSIFNTDHNNPTINKASSYLDLSPLYGSSDKEFDTVRRKDGTGRLFEDVFADSRLLFMPPSACALLVLFSRNHNYTADKIYAINESGTYRPPRELTAEARLAQDEEIFQRARLVNCGFFMQVILGDYVGAILGLVRDGHSWRLKILDSYRDTDHAVAPRGEGNVVSIEFNLMYRWHAAISAQDTAWVENEFRELFPGKDLAKLTLDDLKKSYRSKMNSADPKAWAFGGLKRDAEGRFSDDDLAKIIQDATEWDAGAFKARGVPEAMKFVELLAIEQARKLGVCSLNEFRRFMGLKPYANFSEWNPDESVANAARMLYHDIENLELYVGMQAEEAKEPGPGAGLCPGYTLSRAIISDAVCLSRGDRFMTTELTPQNLTSWGYADVQFDTDDGSYGGLLTKLLFRTLPGHYGARSAYAHFPFLVPARFQGTMAARDGALVKKYTWDRPTPAEVRTDRDFPRSEEGYMARIGEIAGHDGYAVDTLERLVLGDAALATHRQSFARFADAQIRKESLGGEVKYVDVVRDVINMVPVYWIAALIKPRVQERDLEHHHHRGYHPEKYFEAFADLADYVYINTAPEDEFSLRARTAKFAQSIIEHIDAGSAMVHATRSDLITRIAFRALETLPKITLPGGGAASPTSPASPDFFMDSDAPCE</sequence>
<evidence type="ECO:0000256" key="7">
    <source>
        <dbReference type="SAM" id="MobiDB-lite"/>
    </source>
</evidence>
<evidence type="ECO:0000256" key="4">
    <source>
        <dbReference type="ARBA" id="ARBA00023002"/>
    </source>
</evidence>
<feature type="binding site" description="axial binding residue" evidence="6">
    <location>
        <position position="384"/>
    </location>
    <ligand>
        <name>heme b</name>
        <dbReference type="ChEBI" id="CHEBI:60344"/>
    </ligand>
    <ligandPart>
        <name>Fe</name>
        <dbReference type="ChEBI" id="CHEBI:18248"/>
    </ligandPart>
</feature>
<accession>A0A0C3S5Q0</accession>
<evidence type="ECO:0000256" key="1">
    <source>
        <dbReference type="ARBA" id="ARBA00022617"/>
    </source>
</evidence>
<dbReference type="GO" id="GO:0051213">
    <property type="term" value="F:dioxygenase activity"/>
    <property type="evidence" value="ECO:0007669"/>
    <property type="project" value="UniProtKB-KW"/>
</dbReference>
<dbReference type="Gene3D" id="1.10.640.10">
    <property type="entry name" value="Haem peroxidase domain superfamily, animal type"/>
    <property type="match status" value="1"/>
</dbReference>
<dbReference type="AlphaFoldDB" id="A0A0C3S5Q0"/>
<evidence type="ECO:0008006" key="10">
    <source>
        <dbReference type="Google" id="ProtNLM"/>
    </source>
</evidence>
<dbReference type="InterPro" id="IPR034812">
    <property type="entry name" value="Ppo-like_N"/>
</dbReference>
<dbReference type="PANTHER" id="PTHR11903">
    <property type="entry name" value="PROSTAGLANDIN G/H SYNTHASE"/>
    <property type="match status" value="1"/>
</dbReference>
<dbReference type="GO" id="GO:0046872">
    <property type="term" value="F:metal ion binding"/>
    <property type="evidence" value="ECO:0007669"/>
    <property type="project" value="UniProtKB-KW"/>
</dbReference>
<dbReference type="GO" id="GO:0004601">
    <property type="term" value="F:peroxidase activity"/>
    <property type="evidence" value="ECO:0007669"/>
    <property type="project" value="InterPro"/>
</dbReference>
<dbReference type="SUPFAM" id="SSF48113">
    <property type="entry name" value="Heme-dependent peroxidases"/>
    <property type="match status" value="1"/>
</dbReference>
<name>A0A0C3S5Q0_PHLG1</name>
<evidence type="ECO:0000313" key="9">
    <source>
        <dbReference type="Proteomes" id="UP000053257"/>
    </source>
</evidence>
<organism evidence="8 9">
    <name type="scientific">Phlebiopsis gigantea (strain 11061_1 CR5-6)</name>
    <name type="common">White-rot fungus</name>
    <name type="synonym">Peniophora gigantea</name>
    <dbReference type="NCBI Taxonomy" id="745531"/>
    <lineage>
        <taxon>Eukaryota</taxon>
        <taxon>Fungi</taxon>
        <taxon>Dikarya</taxon>
        <taxon>Basidiomycota</taxon>
        <taxon>Agaricomycotina</taxon>
        <taxon>Agaricomycetes</taxon>
        <taxon>Polyporales</taxon>
        <taxon>Phanerochaetaceae</taxon>
        <taxon>Phlebiopsis</taxon>
    </lineage>
</organism>
<dbReference type="PRINTS" id="PR00457">
    <property type="entry name" value="ANPEROXIDASE"/>
</dbReference>
<keyword evidence="4" id="KW-0560">Oxidoreductase</keyword>
<keyword evidence="3" id="KW-0223">Dioxygenase</keyword>
<feature type="region of interest" description="Disordered" evidence="7">
    <location>
        <begin position="21"/>
        <end position="40"/>
    </location>
</feature>
<reference evidence="8 9" key="1">
    <citation type="journal article" date="2014" name="PLoS Genet.">
        <title>Analysis of the Phlebiopsis gigantea genome, transcriptome and secretome provides insight into its pioneer colonization strategies of wood.</title>
        <authorList>
            <person name="Hori C."/>
            <person name="Ishida T."/>
            <person name="Igarashi K."/>
            <person name="Samejima M."/>
            <person name="Suzuki H."/>
            <person name="Master E."/>
            <person name="Ferreira P."/>
            <person name="Ruiz-Duenas F.J."/>
            <person name="Held B."/>
            <person name="Canessa P."/>
            <person name="Larrondo L.F."/>
            <person name="Schmoll M."/>
            <person name="Druzhinina I.S."/>
            <person name="Kubicek C.P."/>
            <person name="Gaskell J.A."/>
            <person name="Kersten P."/>
            <person name="St John F."/>
            <person name="Glasner J."/>
            <person name="Sabat G."/>
            <person name="Splinter BonDurant S."/>
            <person name="Syed K."/>
            <person name="Yadav J."/>
            <person name="Mgbeahuruike A.C."/>
            <person name="Kovalchuk A."/>
            <person name="Asiegbu F.O."/>
            <person name="Lackner G."/>
            <person name="Hoffmeister D."/>
            <person name="Rencoret J."/>
            <person name="Gutierrez A."/>
            <person name="Sun H."/>
            <person name="Lindquist E."/>
            <person name="Barry K."/>
            <person name="Riley R."/>
            <person name="Grigoriev I.V."/>
            <person name="Henrissat B."/>
            <person name="Kues U."/>
            <person name="Berka R.M."/>
            <person name="Martinez A.T."/>
            <person name="Covert S.F."/>
            <person name="Blanchette R.A."/>
            <person name="Cullen D."/>
        </authorList>
    </citation>
    <scope>NUCLEOTIDE SEQUENCE [LARGE SCALE GENOMIC DNA]</scope>
    <source>
        <strain evidence="8 9">11061_1 CR5-6</strain>
    </source>
</reference>
<dbReference type="GO" id="GO:0006631">
    <property type="term" value="P:fatty acid metabolic process"/>
    <property type="evidence" value="ECO:0007669"/>
    <property type="project" value="UniProtKB-ARBA"/>
</dbReference>
<dbReference type="PANTHER" id="PTHR11903:SF37">
    <property type="entry name" value="PSI-PRODUCING OXYGENASE A"/>
    <property type="match status" value="1"/>
</dbReference>
<feature type="region of interest" description="Disordered" evidence="7">
    <location>
        <begin position="837"/>
        <end position="862"/>
    </location>
</feature>
<evidence type="ECO:0000256" key="5">
    <source>
        <dbReference type="ARBA" id="ARBA00023004"/>
    </source>
</evidence>
<evidence type="ECO:0000313" key="8">
    <source>
        <dbReference type="EMBL" id="KIP05732.1"/>
    </source>
</evidence>
<keyword evidence="1 6" id="KW-0349">Heme</keyword>
<dbReference type="InterPro" id="IPR050783">
    <property type="entry name" value="Oxylipin_biosynth_metab"/>
</dbReference>
<dbReference type="InterPro" id="IPR019791">
    <property type="entry name" value="Haem_peroxidase_animal"/>
</dbReference>
<evidence type="ECO:0000256" key="6">
    <source>
        <dbReference type="PIRSR" id="PIRSR619791-2"/>
    </source>
</evidence>
<dbReference type="GO" id="GO:0020037">
    <property type="term" value="F:heme binding"/>
    <property type="evidence" value="ECO:0007669"/>
    <property type="project" value="InterPro"/>
</dbReference>
<dbReference type="CDD" id="cd09817">
    <property type="entry name" value="linoleate_diol_synthase_like"/>
    <property type="match status" value="1"/>
</dbReference>